<dbReference type="EMBL" id="JH600070">
    <property type="protein sequence ID" value="EIJ42553.1"/>
    <property type="molecule type" value="Genomic_DNA"/>
</dbReference>
<dbReference type="OrthoDB" id="6831788at2"/>
<evidence type="ECO:0000256" key="4">
    <source>
        <dbReference type="PIRSR" id="PIRSR015582-1"/>
    </source>
</evidence>
<dbReference type="SUPFAM" id="SSF51621">
    <property type="entry name" value="Phosphoenolpyruvate/pyruvate domain"/>
    <property type="match status" value="1"/>
</dbReference>
<dbReference type="GO" id="GO:0016829">
    <property type="term" value="F:lyase activity"/>
    <property type="evidence" value="ECO:0007669"/>
    <property type="project" value="UniProtKB-KW"/>
</dbReference>
<dbReference type="Gene3D" id="3.20.20.60">
    <property type="entry name" value="Phosphoenolpyruvate-binding domains"/>
    <property type="match status" value="1"/>
</dbReference>
<dbReference type="PANTHER" id="PTHR32308:SF10">
    <property type="entry name" value="CITRATE LYASE SUBUNIT BETA"/>
    <property type="match status" value="1"/>
</dbReference>
<comment type="cofactor">
    <cofactor evidence="1">
        <name>Mg(2+)</name>
        <dbReference type="ChEBI" id="CHEBI:18420"/>
    </cofactor>
</comment>
<dbReference type="RefSeq" id="WP_002685592.1">
    <property type="nucleotide sequence ID" value="NZ_JH600070.1"/>
</dbReference>
<dbReference type="STRING" id="395493.BegalDRAFT_1675"/>
<dbReference type="InterPro" id="IPR015813">
    <property type="entry name" value="Pyrv/PenolPyrv_kinase-like_dom"/>
</dbReference>
<dbReference type="InterPro" id="IPR011206">
    <property type="entry name" value="Citrate_lyase_beta/mcl1/mcl2"/>
</dbReference>
<dbReference type="Pfam" id="PF03328">
    <property type="entry name" value="HpcH_HpaI"/>
    <property type="match status" value="1"/>
</dbReference>
<accession>I3CG10</accession>
<dbReference type="GO" id="GO:0000287">
    <property type="term" value="F:magnesium ion binding"/>
    <property type="evidence" value="ECO:0007669"/>
    <property type="project" value="TreeGrafter"/>
</dbReference>
<name>I3CG10_9GAMM</name>
<feature type="binding site" evidence="4">
    <location>
        <position position="70"/>
    </location>
    <ligand>
        <name>substrate</name>
    </ligand>
</feature>
<proteinExistence type="predicted"/>
<keyword evidence="3 5" id="KW-0460">Magnesium</keyword>
<evidence type="ECO:0000313" key="8">
    <source>
        <dbReference type="Proteomes" id="UP000005744"/>
    </source>
</evidence>
<evidence type="ECO:0000256" key="1">
    <source>
        <dbReference type="ARBA" id="ARBA00001946"/>
    </source>
</evidence>
<dbReference type="eggNOG" id="COG2301">
    <property type="taxonomic scope" value="Bacteria"/>
</dbReference>
<evidence type="ECO:0000256" key="2">
    <source>
        <dbReference type="ARBA" id="ARBA00022723"/>
    </source>
</evidence>
<keyword evidence="2 5" id="KW-0479">Metal-binding</keyword>
<dbReference type="InterPro" id="IPR040442">
    <property type="entry name" value="Pyrv_kinase-like_dom_sf"/>
</dbReference>
<gene>
    <name evidence="7" type="ORF">BegalDRAFT_1675</name>
</gene>
<dbReference type="PIRSF" id="PIRSF015582">
    <property type="entry name" value="Cit_lyase_B"/>
    <property type="match status" value="1"/>
</dbReference>
<dbReference type="InterPro" id="IPR005000">
    <property type="entry name" value="Aldolase/citrate-lyase_domain"/>
</dbReference>
<dbReference type="Proteomes" id="UP000005744">
    <property type="component" value="Unassembled WGS sequence"/>
</dbReference>
<sequence>MRLALRPRRSMLYMPGANARALEKARMLPADSLILDMEDAVAPDAKAQAREQIVLAVTEGGYGKREIIVRVNGLDTAWGKDDLYTVAKLPIDGVLLPKVNSLQEIDAAVTCLTEAGASAELPIWIMAETALGMLNIASIATHPRLAGIVMGTSDLAKEMRVKHTADRIGMLVPLSLCVLAARANGLEILDGVYLNLEDETGFCAACEQGKNMGFDGKTLIHPKQIDVTNQIFSPSGADINHAREVIQAWEEARKASKGVVVVNGKLVENLHYEESLRVLALADAIKERNS</sequence>
<evidence type="ECO:0000259" key="6">
    <source>
        <dbReference type="Pfam" id="PF03328"/>
    </source>
</evidence>
<protein>
    <submittedName>
        <fullName evidence="7">Citrate lyase beta subunit</fullName>
    </submittedName>
</protein>
<dbReference type="GO" id="GO:0006107">
    <property type="term" value="P:oxaloacetate metabolic process"/>
    <property type="evidence" value="ECO:0007669"/>
    <property type="project" value="TreeGrafter"/>
</dbReference>
<reference evidence="7 8" key="1">
    <citation type="submission" date="2011-11" db="EMBL/GenBank/DDBJ databases">
        <title>Improved High-Quality Draft sequence of Beggiatoa alba B18lD.</title>
        <authorList>
            <consortium name="US DOE Joint Genome Institute"/>
            <person name="Lucas S."/>
            <person name="Han J."/>
            <person name="Lapidus A."/>
            <person name="Cheng J.-F."/>
            <person name="Goodwin L."/>
            <person name="Pitluck S."/>
            <person name="Peters L."/>
            <person name="Mikhailova N."/>
            <person name="Held B."/>
            <person name="Detter J.C."/>
            <person name="Han C."/>
            <person name="Tapia R."/>
            <person name="Land M."/>
            <person name="Hauser L."/>
            <person name="Kyrpides N."/>
            <person name="Ivanova N."/>
            <person name="Pagani I."/>
            <person name="Samuel K."/>
            <person name="Teske A."/>
            <person name="Mueller J."/>
            <person name="Woyke T."/>
        </authorList>
    </citation>
    <scope>NUCLEOTIDE SEQUENCE [LARGE SCALE GENOMIC DNA]</scope>
    <source>
        <strain evidence="7 8">B18LD</strain>
    </source>
</reference>
<keyword evidence="8" id="KW-1185">Reference proteome</keyword>
<feature type="binding site" evidence="5">
    <location>
        <position position="154"/>
    </location>
    <ligand>
        <name>Mg(2+)</name>
        <dbReference type="ChEBI" id="CHEBI:18420"/>
    </ligand>
</feature>
<feature type="domain" description="HpcH/HpaI aldolase/citrate lyase" evidence="6">
    <location>
        <begin position="9"/>
        <end position="222"/>
    </location>
</feature>
<feature type="binding site" evidence="5">
    <location>
        <position position="128"/>
    </location>
    <ligand>
        <name>Mg(2+)</name>
        <dbReference type="ChEBI" id="CHEBI:18420"/>
    </ligand>
</feature>
<dbReference type="PANTHER" id="PTHR32308">
    <property type="entry name" value="LYASE BETA SUBUNIT, PUTATIVE (AFU_ORTHOLOGUE AFUA_4G13030)-RELATED"/>
    <property type="match status" value="1"/>
</dbReference>
<feature type="binding site" evidence="4">
    <location>
        <position position="128"/>
    </location>
    <ligand>
        <name>substrate</name>
    </ligand>
</feature>
<organism evidence="7 8">
    <name type="scientific">Beggiatoa alba B18LD</name>
    <dbReference type="NCBI Taxonomy" id="395493"/>
    <lineage>
        <taxon>Bacteria</taxon>
        <taxon>Pseudomonadati</taxon>
        <taxon>Pseudomonadota</taxon>
        <taxon>Gammaproteobacteria</taxon>
        <taxon>Thiotrichales</taxon>
        <taxon>Thiotrichaceae</taxon>
        <taxon>Beggiatoa</taxon>
    </lineage>
</organism>
<evidence type="ECO:0000313" key="7">
    <source>
        <dbReference type="EMBL" id="EIJ42553.1"/>
    </source>
</evidence>
<dbReference type="HOGENOM" id="CLU_044864_0_1_6"/>
<keyword evidence="7" id="KW-0456">Lyase</keyword>
<evidence type="ECO:0000256" key="3">
    <source>
        <dbReference type="ARBA" id="ARBA00022842"/>
    </source>
</evidence>
<dbReference type="AlphaFoldDB" id="I3CG10"/>
<evidence type="ECO:0000256" key="5">
    <source>
        <dbReference type="PIRSR" id="PIRSR015582-2"/>
    </source>
</evidence>